<dbReference type="AlphaFoldDB" id="A0AAD7MCZ9"/>
<proteinExistence type="predicted"/>
<reference evidence="3" key="1">
    <citation type="submission" date="2023-03" db="EMBL/GenBank/DDBJ databases">
        <title>Massive genome expansion in bonnet fungi (Mycena s.s.) driven by repeated elements and novel gene families across ecological guilds.</title>
        <authorList>
            <consortium name="Lawrence Berkeley National Laboratory"/>
            <person name="Harder C.B."/>
            <person name="Miyauchi S."/>
            <person name="Viragh M."/>
            <person name="Kuo A."/>
            <person name="Thoen E."/>
            <person name="Andreopoulos B."/>
            <person name="Lu D."/>
            <person name="Skrede I."/>
            <person name="Drula E."/>
            <person name="Henrissat B."/>
            <person name="Morin E."/>
            <person name="Kohler A."/>
            <person name="Barry K."/>
            <person name="LaButti K."/>
            <person name="Morin E."/>
            <person name="Salamov A."/>
            <person name="Lipzen A."/>
            <person name="Mereny Z."/>
            <person name="Hegedus B."/>
            <person name="Baldrian P."/>
            <person name="Stursova M."/>
            <person name="Weitz H."/>
            <person name="Taylor A."/>
            <person name="Grigoriev I.V."/>
            <person name="Nagy L.G."/>
            <person name="Martin F."/>
            <person name="Kauserud H."/>
        </authorList>
    </citation>
    <scope>NUCLEOTIDE SEQUENCE</scope>
    <source>
        <strain evidence="3">CBHHK067</strain>
    </source>
</reference>
<dbReference type="EMBL" id="JARKIE010000001">
    <property type="protein sequence ID" value="KAJ7710961.1"/>
    <property type="molecule type" value="Genomic_DNA"/>
</dbReference>
<dbReference type="InterPro" id="IPR003615">
    <property type="entry name" value="HNH_nuc"/>
</dbReference>
<protein>
    <recommendedName>
        <fullName evidence="2">HNH nuclease domain-containing protein</fullName>
    </recommendedName>
</protein>
<comment type="caution">
    <text evidence="3">The sequence shown here is derived from an EMBL/GenBank/DDBJ whole genome shotgun (WGS) entry which is preliminary data.</text>
</comment>
<keyword evidence="4" id="KW-1185">Reference proteome</keyword>
<dbReference type="Pfam" id="PF13391">
    <property type="entry name" value="HNH_2"/>
    <property type="match status" value="1"/>
</dbReference>
<evidence type="ECO:0000313" key="4">
    <source>
        <dbReference type="Proteomes" id="UP001221757"/>
    </source>
</evidence>
<organism evidence="3 4">
    <name type="scientific">Mycena rosella</name>
    <name type="common">Pink bonnet</name>
    <name type="synonym">Agaricus rosellus</name>
    <dbReference type="NCBI Taxonomy" id="1033263"/>
    <lineage>
        <taxon>Eukaryota</taxon>
        <taxon>Fungi</taxon>
        <taxon>Dikarya</taxon>
        <taxon>Basidiomycota</taxon>
        <taxon>Agaricomycotina</taxon>
        <taxon>Agaricomycetes</taxon>
        <taxon>Agaricomycetidae</taxon>
        <taxon>Agaricales</taxon>
        <taxon>Marasmiineae</taxon>
        <taxon>Mycenaceae</taxon>
        <taxon>Mycena</taxon>
    </lineage>
</organism>
<evidence type="ECO:0000259" key="2">
    <source>
        <dbReference type="Pfam" id="PF13391"/>
    </source>
</evidence>
<accession>A0AAD7MCZ9</accession>
<feature type="region of interest" description="Disordered" evidence="1">
    <location>
        <begin position="283"/>
        <end position="302"/>
    </location>
</feature>
<feature type="domain" description="HNH nuclease" evidence="2">
    <location>
        <begin position="114"/>
        <end position="181"/>
    </location>
</feature>
<evidence type="ECO:0000313" key="3">
    <source>
        <dbReference type="EMBL" id="KAJ7710961.1"/>
    </source>
</evidence>
<evidence type="ECO:0000256" key="1">
    <source>
        <dbReference type="SAM" id="MobiDB-lite"/>
    </source>
</evidence>
<gene>
    <name evidence="3" type="ORF">B0H17DRAFT_1027931</name>
</gene>
<name>A0AAD7MCZ9_MYCRO</name>
<dbReference type="Proteomes" id="UP001221757">
    <property type="component" value="Unassembled WGS sequence"/>
</dbReference>
<sequence>MTNTIRLHLQIEGHWRPFLEIPGPELARFSLRPIKWLRYLGWCIYGQPGWLSTTPGGLEVAGDAQPDVDYYYVSNLPARFIDVNAIDDRTSNSSQHNQRPASFRQDLIDRDTACIITEAPPNDCTACHILPHSKGDEYISCLSSLRADQDDFPVVEIGDIRNGLLLYNGLHRPFGDGEIAFLLTPNPYLLPEDIPSDAPSTAPPPPDTARLTLQHIVPQMAPNLIIAPHNRDVRLSPTDMRPSAYLLHFFYACAILKRWGQSSRPYLLARDIQSAYYNRESPYVSDEDERDPPAVTGWPASSSRGLPPFGGHRSLSDVMDDLLSLHLLSTSNEPLNTKDASVKVLSWLNDTGMPLLA</sequence>